<dbReference type="InterPro" id="IPR012668">
    <property type="entry name" value="CHP02466"/>
</dbReference>
<gene>
    <name evidence="1" type="ORF">GCM10011503_23420</name>
</gene>
<proteinExistence type="predicted"/>
<evidence type="ECO:0000313" key="2">
    <source>
        <dbReference type="Proteomes" id="UP000628854"/>
    </source>
</evidence>
<accession>A0ABQ1JS63</accession>
<evidence type="ECO:0008006" key="3">
    <source>
        <dbReference type="Google" id="ProtNLM"/>
    </source>
</evidence>
<reference evidence="2" key="1">
    <citation type="journal article" date="2019" name="Int. J. Syst. Evol. Microbiol.">
        <title>The Global Catalogue of Microorganisms (GCM) 10K type strain sequencing project: providing services to taxonomists for standard genome sequencing and annotation.</title>
        <authorList>
            <consortium name="The Broad Institute Genomics Platform"/>
            <consortium name="The Broad Institute Genome Sequencing Center for Infectious Disease"/>
            <person name="Wu L."/>
            <person name="Ma J."/>
        </authorList>
    </citation>
    <scope>NUCLEOTIDE SEQUENCE [LARGE SCALE GENOMIC DNA]</scope>
    <source>
        <strain evidence="2">CGMCC 1.15928</strain>
    </source>
</reference>
<dbReference type="RefSeq" id="WP_084391939.1">
    <property type="nucleotide sequence ID" value="NZ_BMKF01000002.1"/>
</dbReference>
<dbReference type="Pfam" id="PF13759">
    <property type="entry name" value="2OG-FeII_Oxy_5"/>
    <property type="match status" value="1"/>
</dbReference>
<comment type="caution">
    <text evidence="1">The sequence shown here is derived from an EMBL/GenBank/DDBJ whole genome shotgun (WGS) entry which is preliminary data.</text>
</comment>
<organism evidence="1 2">
    <name type="scientific">Henriciella pelagia</name>
    <dbReference type="NCBI Taxonomy" id="1977912"/>
    <lineage>
        <taxon>Bacteria</taxon>
        <taxon>Pseudomonadati</taxon>
        <taxon>Pseudomonadota</taxon>
        <taxon>Alphaproteobacteria</taxon>
        <taxon>Hyphomonadales</taxon>
        <taxon>Hyphomonadaceae</taxon>
        <taxon>Henriciella</taxon>
    </lineage>
</organism>
<sequence length="212" mass="24393">MPAILTPSAGKEFFTPFGPMMGYCRLRPEFVAHLNAAMTDSLEDHSPHLVGKVRQELRFDRPLIDRVAAELGQTIIEYHIRASRRGSFGDYNHTDKRYNLDISGGWFVRQYAGEYNPLHIHTGAALSCVGYLKLPDGIEAEWEEDYRDHHPSHGHLQFAHGTDTHYSVSNFMVKPRVGDFWMFPSYMFHCVYPFRSEGERRSFSMNFSISEG</sequence>
<dbReference type="Gene3D" id="2.60.120.620">
    <property type="entry name" value="q2cbj1_9rhob like domain"/>
    <property type="match status" value="1"/>
</dbReference>
<dbReference type="EMBL" id="BMKF01000002">
    <property type="protein sequence ID" value="GGB73986.1"/>
    <property type="molecule type" value="Genomic_DNA"/>
</dbReference>
<evidence type="ECO:0000313" key="1">
    <source>
        <dbReference type="EMBL" id="GGB73986.1"/>
    </source>
</evidence>
<protein>
    <recommendedName>
        <fullName evidence="3">2OG-Fe(II) oxygenase</fullName>
    </recommendedName>
</protein>
<keyword evidence="2" id="KW-1185">Reference proteome</keyword>
<dbReference type="Proteomes" id="UP000628854">
    <property type="component" value="Unassembled WGS sequence"/>
</dbReference>
<name>A0ABQ1JS63_9PROT</name>